<reference evidence="6 7" key="1">
    <citation type="submission" date="2014-01" db="EMBL/GenBank/DDBJ databases">
        <title>Comparative genomics of Fusobacterium necrophorum wild isolates.</title>
        <authorList>
            <person name="Kittichotirat W."/>
            <person name="Bumgarner R.E."/>
            <person name="Lawrence P."/>
        </authorList>
    </citation>
    <scope>NUCLEOTIDE SEQUENCE [LARGE SCALE GENOMIC DNA]</scope>
    <source>
        <strain evidence="6 7">BL</strain>
    </source>
</reference>
<dbReference type="InterPro" id="IPR041664">
    <property type="entry name" value="AAA_16"/>
</dbReference>
<evidence type="ECO:0000313" key="6">
    <source>
        <dbReference type="EMBL" id="KDE63034.1"/>
    </source>
</evidence>
<dbReference type="Gene3D" id="1.25.40.10">
    <property type="entry name" value="Tetratricopeptide repeat domain"/>
    <property type="match status" value="2"/>
</dbReference>
<feature type="domain" description="Bacterial transcriptional activator" evidence="4">
    <location>
        <begin position="158"/>
        <end position="226"/>
    </location>
</feature>
<comment type="caution">
    <text evidence="6">The sequence shown here is derived from an EMBL/GenBank/DDBJ whole genome shotgun (WGS) entry which is preliminary data.</text>
</comment>
<feature type="domain" description="Orc1-like AAA ATPase" evidence="5">
    <location>
        <begin position="247"/>
        <end position="412"/>
    </location>
</feature>
<dbReference type="GO" id="GO:0004674">
    <property type="term" value="F:protein serine/threonine kinase activity"/>
    <property type="evidence" value="ECO:0007669"/>
    <property type="project" value="UniProtKB-KW"/>
</dbReference>
<dbReference type="InterPro" id="IPR036388">
    <property type="entry name" value="WH-like_DNA-bd_sf"/>
</dbReference>
<dbReference type="InterPro" id="IPR027417">
    <property type="entry name" value="P-loop_NTPase"/>
</dbReference>
<dbReference type="EMBL" id="JAAC01000101">
    <property type="protein sequence ID" value="KDE63034.1"/>
    <property type="molecule type" value="Genomic_DNA"/>
</dbReference>
<keyword evidence="2" id="KW-0067">ATP-binding</keyword>
<sequence>MHNIICKFFGYPKIREDEKDIHIPSGKLTAFLYYILMKKIVSRDEVAGMFWAESTEENAKISLRNALHKIRKTFKSDIILSPNKSILVLNEEINIDIDVKKFEQDPYKNLDLYTEDFLKGFYIKDAIEFDYWCTELNSFYRESFIKNSEKKIKDMFENKNKNIESLISKLLSIDNFNETAYTYLMKFYKINNRYDKVINEYHHLHKLMNEELGINPSKEIENIYNESIKFINRNKNNDKDKVAFEYYSREYEYSIIQKNLDDFQKERAIKSVFVTGESGVGKTILKNHIIEKNNEKFIFYEVFCYKIEERFSFSPWTKIIKLLENDFQKNNIKRPYLWDQLLKNIFFDSVSSIQPSVAIVETKENFNMDLIYSTLSNAFELLSFAKKMIIIFEDIQWADLASINLLIRLILNSNNRVLFFLTESNEMGKNIENIFLPLKDLEKISIVELKRFDRREVEIITKKILGDKITEEGIEEIYKKSKGNAFFLREYIELFKNNEKNQNISSKMYNILDEKFSNLEEQELNILRMISAFYGDVSLDLLLKILDVKAFDILKSINLLSRLNIIEEKKEDTGIILRFTYSAFKDYIYSKLSESSKQILNKEIAKILKIELSNNTKDITIYNKLRYHYKEAKEEIETLKYDVHILNYYLNFNHEIYPNLDDYDLTKQVKLQITNEKVLNWIYEIEKTLLYIKNSKKKEQNIKDIMSIELLFLYCKGRYLVRIGSYSEGVSVINRVIRYSRESQEQNMEIAGYKQMIIYGIQINNSKIMLHNIIKGIKVAKISNKISDMGVFYRLYGVYYLMIGETKSAEALFNKSISIFLALEKIESKNSISIAANYNYIGEIRKSEGRYHDALEYFNSAIDLCKKSEATCLSIFYINAGKTNFLIGNYIEMKKYFLLAEEIVMKFDSYWRVAVLDSFLSLIYFIERDYLTSLQYLKDAISERNIINNSRDIGIIYFVEAIISDKIKNEVDPNSQKIKEFLTENSKSYYYNAIKYLDYVRDQAEIKYLRENFID</sequence>
<dbReference type="Proteomes" id="UP000027473">
    <property type="component" value="Unassembled WGS sequence"/>
</dbReference>
<keyword evidence="1" id="KW-0547">Nucleotide-binding</keyword>
<gene>
    <name evidence="6" type="ORF">FUSO3_06285</name>
</gene>
<keyword evidence="6" id="KW-0723">Serine/threonine-protein kinase</keyword>
<dbReference type="RefSeq" id="WP_035933234.1">
    <property type="nucleotide sequence ID" value="NZ_JAAC01000101.1"/>
</dbReference>
<dbReference type="Gene3D" id="1.10.10.10">
    <property type="entry name" value="Winged helix-like DNA-binding domain superfamily/Winged helix DNA-binding domain"/>
    <property type="match status" value="1"/>
</dbReference>
<dbReference type="Pfam" id="PF03704">
    <property type="entry name" value="BTAD"/>
    <property type="match status" value="1"/>
</dbReference>
<dbReference type="PROSITE" id="PS50005">
    <property type="entry name" value="TPR"/>
    <property type="match status" value="1"/>
</dbReference>
<evidence type="ECO:0000259" key="4">
    <source>
        <dbReference type="Pfam" id="PF03704"/>
    </source>
</evidence>
<keyword evidence="6" id="KW-0418">Kinase</keyword>
<dbReference type="PROSITE" id="PS00675">
    <property type="entry name" value="SIGMA54_INTERACT_1"/>
    <property type="match status" value="1"/>
</dbReference>
<evidence type="ECO:0000256" key="3">
    <source>
        <dbReference type="PROSITE-ProRule" id="PRU00339"/>
    </source>
</evidence>
<dbReference type="SUPFAM" id="SSF52540">
    <property type="entry name" value="P-loop containing nucleoside triphosphate hydrolases"/>
    <property type="match status" value="1"/>
</dbReference>
<evidence type="ECO:0000313" key="7">
    <source>
        <dbReference type="Proteomes" id="UP000027473"/>
    </source>
</evidence>
<evidence type="ECO:0000256" key="1">
    <source>
        <dbReference type="ARBA" id="ARBA00022741"/>
    </source>
</evidence>
<feature type="repeat" description="TPR" evidence="3">
    <location>
        <begin position="835"/>
        <end position="868"/>
    </location>
</feature>
<dbReference type="PANTHER" id="PTHR16305:SF28">
    <property type="entry name" value="GUANYLATE CYCLASE DOMAIN-CONTAINING PROTEIN"/>
    <property type="match status" value="1"/>
</dbReference>
<organism evidence="6 7">
    <name type="scientific">Fusobacterium necrophorum BL</name>
    <dbReference type="NCBI Taxonomy" id="1441732"/>
    <lineage>
        <taxon>Bacteria</taxon>
        <taxon>Fusobacteriati</taxon>
        <taxon>Fusobacteriota</taxon>
        <taxon>Fusobacteriia</taxon>
        <taxon>Fusobacteriales</taxon>
        <taxon>Fusobacteriaceae</taxon>
        <taxon>Fusobacterium</taxon>
    </lineage>
</organism>
<dbReference type="GO" id="GO:0005524">
    <property type="term" value="F:ATP binding"/>
    <property type="evidence" value="ECO:0007669"/>
    <property type="project" value="UniProtKB-KW"/>
</dbReference>
<keyword evidence="3" id="KW-0802">TPR repeat</keyword>
<dbReference type="Gene3D" id="3.40.50.300">
    <property type="entry name" value="P-loop containing nucleotide triphosphate hydrolases"/>
    <property type="match status" value="1"/>
</dbReference>
<dbReference type="InterPro" id="IPR025662">
    <property type="entry name" value="Sigma_54_int_dom_ATP-bd_1"/>
</dbReference>
<dbReference type="PANTHER" id="PTHR16305">
    <property type="entry name" value="TESTICULAR SOLUBLE ADENYLYL CYCLASE"/>
    <property type="match status" value="1"/>
</dbReference>
<protein>
    <submittedName>
        <fullName evidence="6">Serine/threonine protein kinase</fullName>
    </submittedName>
</protein>
<dbReference type="GO" id="GO:0005737">
    <property type="term" value="C:cytoplasm"/>
    <property type="evidence" value="ECO:0007669"/>
    <property type="project" value="TreeGrafter"/>
</dbReference>
<name>A0AB73BVZ5_9FUSO</name>
<dbReference type="InterPro" id="IPR005158">
    <property type="entry name" value="BTAD"/>
</dbReference>
<keyword evidence="6" id="KW-0808">Transferase</keyword>
<accession>A0AB73BVZ5</accession>
<dbReference type="AlphaFoldDB" id="A0AB73BVZ5"/>
<dbReference type="InterPro" id="IPR011990">
    <property type="entry name" value="TPR-like_helical_dom_sf"/>
</dbReference>
<dbReference type="GO" id="GO:0004016">
    <property type="term" value="F:adenylate cyclase activity"/>
    <property type="evidence" value="ECO:0007669"/>
    <property type="project" value="TreeGrafter"/>
</dbReference>
<proteinExistence type="predicted"/>
<dbReference type="Pfam" id="PF13191">
    <property type="entry name" value="AAA_16"/>
    <property type="match status" value="1"/>
</dbReference>
<evidence type="ECO:0000256" key="2">
    <source>
        <dbReference type="ARBA" id="ARBA00022840"/>
    </source>
</evidence>
<dbReference type="SUPFAM" id="SSF48452">
    <property type="entry name" value="TPR-like"/>
    <property type="match status" value="3"/>
</dbReference>
<dbReference type="InterPro" id="IPR019734">
    <property type="entry name" value="TPR_rpt"/>
</dbReference>
<evidence type="ECO:0000259" key="5">
    <source>
        <dbReference type="Pfam" id="PF13191"/>
    </source>
</evidence>